<dbReference type="SUPFAM" id="SSF54631">
    <property type="entry name" value="CBS-domain pair"/>
    <property type="match status" value="1"/>
</dbReference>
<dbReference type="Gene3D" id="3.10.580.10">
    <property type="entry name" value="CBS-domain"/>
    <property type="match status" value="1"/>
</dbReference>
<dbReference type="SMART" id="SM00116">
    <property type="entry name" value="CBS"/>
    <property type="match status" value="2"/>
</dbReference>
<evidence type="ECO:0000256" key="2">
    <source>
        <dbReference type="PROSITE-ProRule" id="PRU00703"/>
    </source>
</evidence>
<dbReference type="PANTHER" id="PTHR43080:SF2">
    <property type="entry name" value="CBS DOMAIN-CONTAINING PROTEIN"/>
    <property type="match status" value="1"/>
</dbReference>
<protein>
    <submittedName>
        <fullName evidence="4">CBS domain-containing protein</fullName>
    </submittedName>
</protein>
<dbReference type="InterPro" id="IPR000644">
    <property type="entry name" value="CBS_dom"/>
</dbReference>
<dbReference type="PANTHER" id="PTHR43080">
    <property type="entry name" value="CBS DOMAIN-CONTAINING PROTEIN CBSX3, MITOCHONDRIAL"/>
    <property type="match status" value="1"/>
</dbReference>
<proteinExistence type="predicted"/>
<accession>A0A1I6FSN1</accession>
<dbReference type="EMBL" id="FOYO01000001">
    <property type="protein sequence ID" value="SFR32908.1"/>
    <property type="molecule type" value="Genomic_DNA"/>
</dbReference>
<dbReference type="AlphaFoldDB" id="A0A1I6FSN1"/>
<feature type="domain" description="CBS" evidence="3">
    <location>
        <begin position="10"/>
        <end position="68"/>
    </location>
</feature>
<feature type="domain" description="CBS" evidence="3">
    <location>
        <begin position="77"/>
        <end position="130"/>
    </location>
</feature>
<keyword evidence="5" id="KW-1185">Reference proteome</keyword>
<organism evidence="4 5">
    <name type="scientific">Litoreibacter janthinus</name>
    <dbReference type="NCBI Taxonomy" id="670154"/>
    <lineage>
        <taxon>Bacteria</taxon>
        <taxon>Pseudomonadati</taxon>
        <taxon>Pseudomonadota</taxon>
        <taxon>Alphaproteobacteria</taxon>
        <taxon>Rhodobacterales</taxon>
        <taxon>Roseobacteraceae</taxon>
        <taxon>Litoreibacter</taxon>
    </lineage>
</organism>
<dbReference type="Pfam" id="PF00571">
    <property type="entry name" value="CBS"/>
    <property type="match status" value="2"/>
</dbReference>
<dbReference type="PROSITE" id="PS51371">
    <property type="entry name" value="CBS"/>
    <property type="match status" value="2"/>
</dbReference>
<dbReference type="OrthoDB" id="9783590at2"/>
<dbReference type="STRING" id="670154.SAMN04488002_0225"/>
<dbReference type="RefSeq" id="WP_090211384.1">
    <property type="nucleotide sequence ID" value="NZ_FOYO01000001.1"/>
</dbReference>
<keyword evidence="1 2" id="KW-0129">CBS domain</keyword>
<evidence type="ECO:0000259" key="3">
    <source>
        <dbReference type="PROSITE" id="PS51371"/>
    </source>
</evidence>
<gene>
    <name evidence="4" type="ORF">SAMN04488002_0225</name>
</gene>
<name>A0A1I6FSN1_9RHOB</name>
<reference evidence="5" key="1">
    <citation type="submission" date="2016-10" db="EMBL/GenBank/DDBJ databases">
        <authorList>
            <person name="Varghese N."/>
            <person name="Submissions S."/>
        </authorList>
    </citation>
    <scope>NUCLEOTIDE SEQUENCE [LARGE SCALE GENOMIC DNA]</scope>
    <source>
        <strain evidence="5">DSM 26921</strain>
    </source>
</reference>
<sequence>MIEHRITSIMRRDVQTLAPETPIRQAISILLEARAAAAPVLGEDGQLVGILTQKDCFRPALHASYHQEWTGSVDDQMSLNVITVYASDDVIRVAEMFLSHSHRVFPVLEGTQVIGMAHRSDVLTFMLREG</sequence>
<evidence type="ECO:0000256" key="1">
    <source>
        <dbReference type="ARBA" id="ARBA00023122"/>
    </source>
</evidence>
<dbReference type="Proteomes" id="UP000199658">
    <property type="component" value="Unassembled WGS sequence"/>
</dbReference>
<dbReference type="InterPro" id="IPR046342">
    <property type="entry name" value="CBS_dom_sf"/>
</dbReference>
<evidence type="ECO:0000313" key="5">
    <source>
        <dbReference type="Proteomes" id="UP000199658"/>
    </source>
</evidence>
<evidence type="ECO:0000313" key="4">
    <source>
        <dbReference type="EMBL" id="SFR32908.1"/>
    </source>
</evidence>
<dbReference type="InterPro" id="IPR051257">
    <property type="entry name" value="Diverse_CBS-Domain"/>
</dbReference>